<organism evidence="1 2">
    <name type="scientific">Lophiotrema nucula</name>
    <dbReference type="NCBI Taxonomy" id="690887"/>
    <lineage>
        <taxon>Eukaryota</taxon>
        <taxon>Fungi</taxon>
        <taxon>Dikarya</taxon>
        <taxon>Ascomycota</taxon>
        <taxon>Pezizomycotina</taxon>
        <taxon>Dothideomycetes</taxon>
        <taxon>Pleosporomycetidae</taxon>
        <taxon>Pleosporales</taxon>
        <taxon>Lophiotremataceae</taxon>
        <taxon>Lophiotrema</taxon>
    </lineage>
</organism>
<name>A0A6A5ZPW6_9PLEO</name>
<dbReference type="EMBL" id="ML977313">
    <property type="protein sequence ID" value="KAF2120883.1"/>
    <property type="molecule type" value="Genomic_DNA"/>
</dbReference>
<dbReference type="OrthoDB" id="3971593at2759"/>
<evidence type="ECO:0000313" key="1">
    <source>
        <dbReference type="EMBL" id="KAF2120883.1"/>
    </source>
</evidence>
<dbReference type="AlphaFoldDB" id="A0A6A5ZPW6"/>
<evidence type="ECO:0000313" key="2">
    <source>
        <dbReference type="Proteomes" id="UP000799770"/>
    </source>
</evidence>
<evidence type="ECO:0008006" key="3">
    <source>
        <dbReference type="Google" id="ProtNLM"/>
    </source>
</evidence>
<reference evidence="1" key="1">
    <citation type="journal article" date="2020" name="Stud. Mycol.">
        <title>101 Dothideomycetes genomes: a test case for predicting lifestyles and emergence of pathogens.</title>
        <authorList>
            <person name="Haridas S."/>
            <person name="Albert R."/>
            <person name="Binder M."/>
            <person name="Bloem J."/>
            <person name="Labutti K."/>
            <person name="Salamov A."/>
            <person name="Andreopoulos B."/>
            <person name="Baker S."/>
            <person name="Barry K."/>
            <person name="Bills G."/>
            <person name="Bluhm B."/>
            <person name="Cannon C."/>
            <person name="Castanera R."/>
            <person name="Culley D."/>
            <person name="Daum C."/>
            <person name="Ezra D."/>
            <person name="Gonzalez J."/>
            <person name="Henrissat B."/>
            <person name="Kuo A."/>
            <person name="Liang C."/>
            <person name="Lipzen A."/>
            <person name="Lutzoni F."/>
            <person name="Magnuson J."/>
            <person name="Mondo S."/>
            <person name="Nolan M."/>
            <person name="Ohm R."/>
            <person name="Pangilinan J."/>
            <person name="Park H.-J."/>
            <person name="Ramirez L."/>
            <person name="Alfaro M."/>
            <person name="Sun H."/>
            <person name="Tritt A."/>
            <person name="Yoshinaga Y."/>
            <person name="Zwiers L.-H."/>
            <person name="Turgeon B."/>
            <person name="Goodwin S."/>
            <person name="Spatafora J."/>
            <person name="Crous P."/>
            <person name="Grigoriev I."/>
        </authorList>
    </citation>
    <scope>NUCLEOTIDE SEQUENCE</scope>
    <source>
        <strain evidence="1">CBS 627.86</strain>
    </source>
</reference>
<sequence>MASTTTAFNKLPIELNKEIVGHLECDKDIRTFQKICRATFYAIDGDQMSFWRKKFRETYDLGPGRDVDNLMLKKLYQRRSVVLDRGRKIPFDNGEEKTEIKILRALRGLINESFQGGGHGYDEYGRPQCPNQKHLESFALSSKLFRNFKHLISLGAKRNIQPALSAVQLMCTHFLFEVDEEKRFKWDIFPFDISQQTVYTETSKEALYTGPTKTQVNMLWMLHCVNFFRNHMIWEQTATLYRTFRDLEPGQKPSPWQGALQTGCYPLSKHWKGTYSFLEIDELVQLRASPADDDFVFMDKNVDEGNIQSLTLDFAKPGEEFKWPRLFEQHLDSFRLGLQTRTRAQHRAQPMIAESVGIQFSGQGDDNDHFYARGWLNPLPPQPLGCEIPGWQRITFMKYFLDSANHIETDALWAYEGVVLPGGRIILGRWWYAEDPTVENSGPFIFWAVDPEPEVVDLTDD</sequence>
<accession>A0A6A5ZPW6</accession>
<protein>
    <recommendedName>
        <fullName evidence="3">F-box domain-containing protein</fullName>
    </recommendedName>
</protein>
<keyword evidence="2" id="KW-1185">Reference proteome</keyword>
<gene>
    <name evidence="1" type="ORF">BDV96DRAFT_672027</name>
</gene>
<dbReference type="Proteomes" id="UP000799770">
    <property type="component" value="Unassembled WGS sequence"/>
</dbReference>
<proteinExistence type="predicted"/>